<accession>A0AAU8KLT3</accession>
<dbReference type="EMBL" id="CP136798">
    <property type="protein sequence ID" value="XCN17218.1"/>
    <property type="molecule type" value="Genomic_DNA"/>
</dbReference>
<dbReference type="AlphaFoldDB" id="A0AAU8KLT3"/>
<evidence type="ECO:0000256" key="1">
    <source>
        <dbReference type="SAM" id="Phobius"/>
    </source>
</evidence>
<dbReference type="RefSeq" id="WP_354598151.1">
    <property type="nucleotide sequence ID" value="NZ_CP136798.1"/>
</dbReference>
<gene>
    <name evidence="2" type="ORF">R1Y80_27900</name>
</gene>
<sequence length="96" mass="10557">MSLIPPLLGGGLFLAGLALAADHRGAARWVVEVLLNPAHADPRLLRRYARWGIEHPQMRFHRSALRQRQLVRIWGGFMSALGLVVLTVSTVSLVPG</sequence>
<keyword evidence="1" id="KW-0472">Membrane</keyword>
<protein>
    <submittedName>
        <fullName evidence="2">Uncharacterized protein</fullName>
    </submittedName>
</protein>
<keyword evidence="1" id="KW-0812">Transmembrane</keyword>
<proteinExistence type="predicted"/>
<keyword evidence="1" id="KW-1133">Transmembrane helix</keyword>
<name>A0AAU8KLT3_9ACTN</name>
<feature type="transmembrane region" description="Helical" evidence="1">
    <location>
        <begin position="73"/>
        <end position="94"/>
    </location>
</feature>
<reference evidence="2" key="1">
    <citation type="submission" date="2023-10" db="EMBL/GenBank/DDBJ databases">
        <title>Complete genome sequence of Streptomyces sp. JL1001.</title>
        <authorList>
            <person name="Jiang L."/>
        </authorList>
    </citation>
    <scope>NUCLEOTIDE SEQUENCE</scope>
    <source>
        <strain evidence="2">JL1001</strain>
    </source>
</reference>
<organism evidence="2">
    <name type="scientific">Streptomyces sp. JL1001</name>
    <dbReference type="NCBI Taxonomy" id="3078227"/>
    <lineage>
        <taxon>Bacteria</taxon>
        <taxon>Bacillati</taxon>
        <taxon>Actinomycetota</taxon>
        <taxon>Actinomycetes</taxon>
        <taxon>Kitasatosporales</taxon>
        <taxon>Streptomycetaceae</taxon>
        <taxon>Streptomyces</taxon>
    </lineage>
</organism>
<evidence type="ECO:0000313" key="2">
    <source>
        <dbReference type="EMBL" id="XCN17218.1"/>
    </source>
</evidence>